<evidence type="ECO:0000313" key="3">
    <source>
        <dbReference type="EMBL" id="KAL2042472.1"/>
    </source>
</evidence>
<feature type="compositionally biased region" description="Basic and acidic residues" evidence="1">
    <location>
        <begin position="452"/>
        <end position="477"/>
    </location>
</feature>
<keyword evidence="4" id="KW-1185">Reference proteome</keyword>
<feature type="compositionally biased region" description="Polar residues" evidence="1">
    <location>
        <begin position="620"/>
        <end position="629"/>
    </location>
</feature>
<feature type="compositionally biased region" description="Basic and acidic residues" evidence="1">
    <location>
        <begin position="505"/>
        <end position="534"/>
    </location>
</feature>
<dbReference type="PRINTS" id="PR00625">
    <property type="entry name" value="JDOMAIN"/>
</dbReference>
<feature type="compositionally biased region" description="Low complexity" evidence="1">
    <location>
        <begin position="393"/>
        <end position="403"/>
    </location>
</feature>
<feature type="domain" description="J" evidence="2">
    <location>
        <begin position="8"/>
        <end position="74"/>
    </location>
</feature>
<feature type="compositionally biased region" description="Polar residues" evidence="1">
    <location>
        <begin position="678"/>
        <end position="690"/>
    </location>
</feature>
<feature type="region of interest" description="Disordered" evidence="1">
    <location>
        <begin position="79"/>
        <end position="775"/>
    </location>
</feature>
<feature type="compositionally biased region" description="Polar residues" evidence="1">
    <location>
        <begin position="728"/>
        <end position="757"/>
    </location>
</feature>
<dbReference type="PANTHER" id="PTHR24074">
    <property type="entry name" value="CO-CHAPERONE PROTEIN DJLA"/>
    <property type="match status" value="1"/>
</dbReference>
<protein>
    <recommendedName>
        <fullName evidence="2">J domain-containing protein</fullName>
    </recommendedName>
</protein>
<feature type="compositionally biased region" description="Basic and acidic residues" evidence="1">
    <location>
        <begin position="148"/>
        <end position="162"/>
    </location>
</feature>
<dbReference type="Gene3D" id="1.10.287.110">
    <property type="entry name" value="DnaJ domain"/>
    <property type="match status" value="1"/>
</dbReference>
<dbReference type="PROSITE" id="PS00636">
    <property type="entry name" value="DNAJ_1"/>
    <property type="match status" value="1"/>
</dbReference>
<feature type="compositionally biased region" description="Polar residues" evidence="1">
    <location>
        <begin position="600"/>
        <end position="611"/>
    </location>
</feature>
<dbReference type="InterPro" id="IPR036869">
    <property type="entry name" value="J_dom_sf"/>
</dbReference>
<organism evidence="3 4">
    <name type="scientific">Stereocaulon virgatum</name>
    <dbReference type="NCBI Taxonomy" id="373712"/>
    <lineage>
        <taxon>Eukaryota</taxon>
        <taxon>Fungi</taxon>
        <taxon>Dikarya</taxon>
        <taxon>Ascomycota</taxon>
        <taxon>Pezizomycotina</taxon>
        <taxon>Lecanoromycetes</taxon>
        <taxon>OSLEUM clade</taxon>
        <taxon>Lecanoromycetidae</taxon>
        <taxon>Lecanorales</taxon>
        <taxon>Lecanorineae</taxon>
        <taxon>Stereocaulaceae</taxon>
        <taxon>Stereocaulon</taxon>
    </lineage>
</organism>
<feature type="compositionally biased region" description="Pro residues" evidence="1">
    <location>
        <begin position="90"/>
        <end position="114"/>
    </location>
</feature>
<evidence type="ECO:0000256" key="1">
    <source>
        <dbReference type="SAM" id="MobiDB-lite"/>
    </source>
</evidence>
<proteinExistence type="predicted"/>
<dbReference type="SUPFAM" id="SSF46565">
    <property type="entry name" value="Chaperone J-domain"/>
    <property type="match status" value="1"/>
</dbReference>
<dbReference type="PROSITE" id="PS50076">
    <property type="entry name" value="DNAJ_2"/>
    <property type="match status" value="1"/>
</dbReference>
<dbReference type="InterPro" id="IPR050817">
    <property type="entry name" value="DjlA_DnaK_co-chaperone"/>
</dbReference>
<dbReference type="SMART" id="SM00271">
    <property type="entry name" value="DnaJ"/>
    <property type="match status" value="1"/>
</dbReference>
<name>A0ABR4A9A6_9LECA</name>
<dbReference type="Proteomes" id="UP001590950">
    <property type="component" value="Unassembled WGS sequence"/>
</dbReference>
<dbReference type="CDD" id="cd06257">
    <property type="entry name" value="DnaJ"/>
    <property type="match status" value="1"/>
</dbReference>
<gene>
    <name evidence="3" type="ORF">N7G274_004965</name>
</gene>
<evidence type="ECO:0000313" key="4">
    <source>
        <dbReference type="Proteomes" id="UP001590950"/>
    </source>
</evidence>
<accession>A0ABR4A9A6</accession>
<feature type="compositionally biased region" description="Polar residues" evidence="1">
    <location>
        <begin position="698"/>
        <end position="713"/>
    </location>
</feature>
<feature type="region of interest" description="Disordered" evidence="1">
    <location>
        <begin position="810"/>
        <end position="837"/>
    </location>
</feature>
<dbReference type="InterPro" id="IPR001623">
    <property type="entry name" value="DnaJ_domain"/>
</dbReference>
<dbReference type="Pfam" id="PF00226">
    <property type="entry name" value="DnaJ"/>
    <property type="match status" value="1"/>
</dbReference>
<reference evidence="3 4" key="1">
    <citation type="submission" date="2024-09" db="EMBL/GenBank/DDBJ databases">
        <title>Rethinking Asexuality: The Enigmatic Case of Functional Sexual Genes in Lepraria (Stereocaulaceae).</title>
        <authorList>
            <person name="Doellman M."/>
            <person name="Sun Y."/>
            <person name="Barcenas-Pena A."/>
            <person name="Lumbsch H.T."/>
            <person name="Grewe F."/>
        </authorList>
    </citation>
    <scope>NUCLEOTIDE SEQUENCE [LARGE SCALE GENOMIC DNA]</scope>
    <source>
        <strain evidence="3 4">Mercado 3170</strain>
    </source>
</reference>
<dbReference type="InterPro" id="IPR018253">
    <property type="entry name" value="DnaJ_domain_CS"/>
</dbReference>
<feature type="compositionally biased region" description="Polar residues" evidence="1">
    <location>
        <begin position="556"/>
        <end position="577"/>
    </location>
</feature>
<evidence type="ECO:0000259" key="2">
    <source>
        <dbReference type="PROSITE" id="PS50076"/>
    </source>
</evidence>
<comment type="caution">
    <text evidence="3">The sequence shown here is derived from an EMBL/GenBank/DDBJ whole genome shotgun (WGS) entry which is preliminary data.</text>
</comment>
<dbReference type="EMBL" id="JBEFKJ010000014">
    <property type="protein sequence ID" value="KAL2042472.1"/>
    <property type="molecule type" value="Genomic_DNA"/>
</dbReference>
<feature type="compositionally biased region" description="Low complexity" evidence="1">
    <location>
        <begin position="350"/>
        <end position="363"/>
    </location>
</feature>
<feature type="compositionally biased region" description="Basic and acidic residues" evidence="1">
    <location>
        <begin position="280"/>
        <end position="290"/>
    </location>
</feature>
<sequence length="954" mass="104720">MKADADRDLYKDLELEPSADANEIKRQFKKLALKYHPDRNPGKEVEYNSKFQAIQSANEVLTDPQQRAKYDAQRIRAGLLHTYTTTSSPPTKPNVPPRPSATGFPPPPRPPPAPTTKSQYPPSGAQKYARFNRPEPASTWANAGTDSAKAKTNDYKAWEQMRHGQGPLPTRRTVPPKAARASTFQPGREFNDRIPRNTTQGRADYDQYSGVAAAMPGMGGSKTSRSPKRPGFAPSTPGADEGQAPSAYFNVSRGERQASSRAQTNMPPPPSPAPTKKKHDPLAEFKERVVINEPFGNKTRQSTPYMTSGGERTHFNSPGLHRSATSAFPRDADSRSNSRTGIYKTPHARAASAAGANPNGSSSPEKKEEHMFGEFSSSSSSSSSSDDDEPTVATAKPRTTQTPKTRKPRMPAGAHRPTGFNPFARGKDAGDEPMAPQTALGDNYYTGPRRHSAIDLDSQKPSGFEEHRAQNDAERLRQQSTGDSGQAPESLRADGSQPSLGRSKSWQDKWEGHKEKWESPPKDNVCRPAVDDQTNRTPMYAARGFNFPEFAERPSAGTSPFRSRSTENIDTNFSPNGFQPKFFEPSPASRTGTPLRAVSPTDSSTIRQEPQATGDGHNVQGVSSRSSDTAIPPPPPPAEGSYSPERWAAHLENLNFEMHHPPQGGSRSKMLNRKRPRTQASKPTNAQATVNDPEDEPTANSATGETWNSSMANSDVDAMDLDEPTPPRTSATTSGQQTNGNTISQNQADSIKNTPRQAPTLPPRANGHLQPEARVPPLHLGDLKNVYPFAPSNEGLGNMNDMTATLPFESRASPTKPSIETPASRHGLPHSPIFPHPPLNLTSSTCEQYLRQLRSYMNAWNSFNINMVKVLAKRQEFIQESSTCNWLDVKGNGYENYMQGLEEHKRARVHWDTAYEHHEKNMKDLGLVRDELIRGRSGAWRKPSGVGDMLEALL</sequence>